<keyword evidence="6" id="KW-0967">Endosome</keyword>
<dbReference type="GO" id="GO:0046872">
    <property type="term" value="F:metal ion binding"/>
    <property type="evidence" value="ECO:0007669"/>
    <property type="project" value="UniProtKB-KW"/>
</dbReference>
<protein>
    <recommendedName>
        <fullName evidence="16">Amino acid transporter transmembrane domain-containing protein</fullName>
    </recommendedName>
</protein>
<evidence type="ECO:0000256" key="4">
    <source>
        <dbReference type="ARBA" id="ARBA00022692"/>
    </source>
</evidence>
<organism evidence="17 18">
    <name type="scientific">Arctia plantaginis</name>
    <name type="common">Wood tiger moth</name>
    <name type="synonym">Phalaena plantaginis</name>
    <dbReference type="NCBI Taxonomy" id="874455"/>
    <lineage>
        <taxon>Eukaryota</taxon>
        <taxon>Metazoa</taxon>
        <taxon>Ecdysozoa</taxon>
        <taxon>Arthropoda</taxon>
        <taxon>Hexapoda</taxon>
        <taxon>Insecta</taxon>
        <taxon>Pterygota</taxon>
        <taxon>Neoptera</taxon>
        <taxon>Endopterygota</taxon>
        <taxon>Lepidoptera</taxon>
        <taxon>Glossata</taxon>
        <taxon>Ditrysia</taxon>
        <taxon>Noctuoidea</taxon>
        <taxon>Erebidae</taxon>
        <taxon>Arctiinae</taxon>
        <taxon>Arctia</taxon>
    </lineage>
</organism>
<name>A0A8S1B4K2_ARCPL</name>
<keyword evidence="5" id="KW-0479">Metal-binding</keyword>
<feature type="transmembrane region" description="Helical" evidence="15">
    <location>
        <begin position="433"/>
        <end position="454"/>
    </location>
</feature>
<feature type="transmembrane region" description="Helical" evidence="15">
    <location>
        <begin position="474"/>
        <end position="496"/>
    </location>
</feature>
<feature type="transmembrane region" description="Helical" evidence="15">
    <location>
        <begin position="532"/>
        <end position="551"/>
    </location>
</feature>
<evidence type="ECO:0000256" key="6">
    <source>
        <dbReference type="ARBA" id="ARBA00022753"/>
    </source>
</evidence>
<dbReference type="AlphaFoldDB" id="A0A8S1B4K2"/>
<reference evidence="17 18" key="1">
    <citation type="submission" date="2020-04" db="EMBL/GenBank/DDBJ databases">
        <authorList>
            <person name="Wallbank WR R."/>
            <person name="Pardo Diaz C."/>
            <person name="Kozak K."/>
            <person name="Martin S."/>
            <person name="Jiggins C."/>
            <person name="Moest M."/>
            <person name="Warren A I."/>
            <person name="Byers J.R.P. K."/>
            <person name="Montejo-Kovacevich G."/>
            <person name="Yen C E."/>
        </authorList>
    </citation>
    <scope>NUCLEOTIDE SEQUENCE [LARGE SCALE GENOMIC DNA]</scope>
</reference>
<evidence type="ECO:0000259" key="16">
    <source>
        <dbReference type="Pfam" id="PF01490"/>
    </source>
</evidence>
<evidence type="ECO:0000256" key="14">
    <source>
        <dbReference type="ARBA" id="ARBA00038442"/>
    </source>
</evidence>
<evidence type="ECO:0000256" key="5">
    <source>
        <dbReference type="ARBA" id="ARBA00022723"/>
    </source>
</evidence>
<evidence type="ECO:0000256" key="9">
    <source>
        <dbReference type="ARBA" id="ARBA00023053"/>
    </source>
</evidence>
<keyword evidence="4 15" id="KW-0812">Transmembrane</keyword>
<evidence type="ECO:0000256" key="7">
    <source>
        <dbReference type="ARBA" id="ARBA00022970"/>
    </source>
</evidence>
<accession>A0A8S1B4K2</accession>
<dbReference type="GO" id="GO:0005765">
    <property type="term" value="C:lysosomal membrane"/>
    <property type="evidence" value="ECO:0007669"/>
    <property type="project" value="UniProtKB-SubCell"/>
</dbReference>
<dbReference type="Proteomes" id="UP000494106">
    <property type="component" value="Unassembled WGS sequence"/>
</dbReference>
<keyword evidence="10 15" id="KW-0472">Membrane</keyword>
<feature type="transmembrane region" description="Helical" evidence="15">
    <location>
        <begin position="140"/>
        <end position="161"/>
    </location>
</feature>
<keyword evidence="11" id="KW-1015">Disulfide bond</keyword>
<gene>
    <name evidence="17" type="ORF">APLA_LOCUS13791</name>
</gene>
<feature type="transmembrane region" description="Helical" evidence="15">
    <location>
        <begin position="502"/>
        <end position="520"/>
    </location>
</feature>
<evidence type="ECO:0000256" key="10">
    <source>
        <dbReference type="ARBA" id="ARBA00023136"/>
    </source>
</evidence>
<comment type="similarity">
    <text evidence="14">Belongs to the amino acid/polyamine transporter 2 family. SLC38A9 subfamily.</text>
</comment>
<evidence type="ECO:0000313" key="18">
    <source>
        <dbReference type="Proteomes" id="UP000494106"/>
    </source>
</evidence>
<dbReference type="EMBL" id="CADEBC010000561">
    <property type="protein sequence ID" value="CAB3252926.1"/>
    <property type="molecule type" value="Genomic_DNA"/>
</dbReference>
<evidence type="ECO:0000256" key="3">
    <source>
        <dbReference type="ARBA" id="ARBA00022448"/>
    </source>
</evidence>
<evidence type="ECO:0000256" key="8">
    <source>
        <dbReference type="ARBA" id="ARBA00022989"/>
    </source>
</evidence>
<feature type="transmembrane region" description="Helical" evidence="15">
    <location>
        <begin position="388"/>
        <end position="413"/>
    </location>
</feature>
<evidence type="ECO:0000256" key="15">
    <source>
        <dbReference type="SAM" id="Phobius"/>
    </source>
</evidence>
<keyword evidence="8 15" id="KW-1133">Transmembrane helix</keyword>
<feature type="transmembrane region" description="Helical" evidence="15">
    <location>
        <begin position="356"/>
        <end position="376"/>
    </location>
</feature>
<evidence type="ECO:0000313" key="17">
    <source>
        <dbReference type="EMBL" id="CAB3252926.1"/>
    </source>
</evidence>
<dbReference type="GO" id="GO:0015179">
    <property type="term" value="F:L-amino acid transmembrane transporter activity"/>
    <property type="evidence" value="ECO:0007669"/>
    <property type="project" value="TreeGrafter"/>
</dbReference>
<evidence type="ECO:0000256" key="11">
    <source>
        <dbReference type="ARBA" id="ARBA00023157"/>
    </source>
</evidence>
<comment type="caution">
    <text evidence="17">The sequence shown here is derived from an EMBL/GenBank/DDBJ whole genome shotgun (WGS) entry which is preliminary data.</text>
</comment>
<dbReference type="Pfam" id="PF01490">
    <property type="entry name" value="Aa_trans"/>
    <property type="match status" value="1"/>
</dbReference>
<dbReference type="OrthoDB" id="294730at2759"/>
<feature type="transmembrane region" description="Helical" evidence="15">
    <location>
        <begin position="167"/>
        <end position="189"/>
    </location>
</feature>
<feature type="domain" description="Amino acid transporter transmembrane" evidence="16">
    <location>
        <begin position="137"/>
        <end position="522"/>
    </location>
</feature>
<keyword evidence="13" id="KW-0458">Lysosome</keyword>
<keyword evidence="9" id="KW-0915">Sodium</keyword>
<feature type="transmembrane region" description="Helical" evidence="15">
    <location>
        <begin position="318"/>
        <end position="336"/>
    </location>
</feature>
<evidence type="ECO:0000256" key="13">
    <source>
        <dbReference type="ARBA" id="ARBA00023228"/>
    </source>
</evidence>
<dbReference type="PANTHER" id="PTHR22950">
    <property type="entry name" value="AMINO ACID TRANSPORTER"/>
    <property type="match status" value="1"/>
</dbReference>
<evidence type="ECO:0000256" key="2">
    <source>
        <dbReference type="ARBA" id="ARBA00004155"/>
    </source>
</evidence>
<keyword evidence="12" id="KW-0325">Glycoprotein</keyword>
<proteinExistence type="inferred from homology"/>
<feature type="transmembrane region" description="Helical" evidence="15">
    <location>
        <begin position="285"/>
        <end position="306"/>
    </location>
</feature>
<feature type="transmembrane region" description="Helical" evidence="15">
    <location>
        <begin position="217"/>
        <end position="243"/>
    </location>
</feature>
<dbReference type="PANTHER" id="PTHR22950:SF244">
    <property type="entry name" value="NEUTRAL AMINO ACID TRANSPORTER 9"/>
    <property type="match status" value="1"/>
</dbReference>
<keyword evidence="18" id="KW-1185">Reference proteome</keyword>
<keyword evidence="7" id="KW-0029">Amino-acid transport</keyword>
<evidence type="ECO:0000256" key="12">
    <source>
        <dbReference type="ARBA" id="ARBA00023180"/>
    </source>
</evidence>
<dbReference type="InterPro" id="IPR013057">
    <property type="entry name" value="AA_transpt_TM"/>
</dbReference>
<dbReference type="GO" id="GO:0031902">
    <property type="term" value="C:late endosome membrane"/>
    <property type="evidence" value="ECO:0007669"/>
    <property type="project" value="UniProtKB-SubCell"/>
</dbReference>
<comment type="subcellular location">
    <subcellularLocation>
        <location evidence="1">Late endosome membrane</location>
        <topology evidence="1">Multi-pass membrane protein</topology>
    </subcellularLocation>
    <subcellularLocation>
        <location evidence="2">Lysosome membrane</location>
        <topology evidence="2">Multi-pass membrane protein</topology>
    </subcellularLocation>
</comment>
<evidence type="ECO:0000256" key="1">
    <source>
        <dbReference type="ARBA" id="ARBA00004107"/>
    </source>
</evidence>
<sequence length="553" mass="61983">MYIGNQERDREGLCVQRSLSRPVRHDNIHLEIKVRRIFGSGCSDFTDCEHCEERRRLYKNHNLRYYSPSLTTNHSYCTAMSYMEVSPLLQGAAPTNTYKTISRGSLDSMGPGELTASGILSTYTKLEKSLKQERPKQSSLITIFSVWNTIMGSSLLTMAWGVERAGLPAALILVAFMAALCLYTAYVLLKVNKHHGSDNCEVPALCRTLLGPWAEVLAHMFSLLVLVGANVVYWILITNFLYFTVNYFVDMNSSSNITEYSTNLLCPRHLNESLMIAKPEADSSYWGLHSTVPMYVALIVFPLLNFKNVSFFTKFNSFGTLSVMYLLIFVIVKGYAWGININTIFAETRPLKNAAVLSGMLALSFYIHNIIITIMSNNARQEKNGRDLTIAFLLVTITYTLVGAVFYICFPLAKSCIEDNILNNFEKHDAMTAVARILLLFQVVTVYPLVAFMLRSEAILLMAIKETKVLTVGINVSIMAMCVLFACFCPNIGTIIRYTGAVSGLVHVFALPALLQVRSLQLRGRLTFCKTLFYGAIVLFGALNLLMQFFISE</sequence>
<keyword evidence="3" id="KW-0813">Transport</keyword>